<dbReference type="SMART" id="SM00054">
    <property type="entry name" value="EFh"/>
    <property type="match status" value="3"/>
</dbReference>
<dbReference type="InterPro" id="IPR028846">
    <property type="entry name" value="Recoverin"/>
</dbReference>
<dbReference type="FunFam" id="1.10.238.10:FF:000009">
    <property type="entry name" value="Visinin-like protein 1"/>
    <property type="match status" value="1"/>
</dbReference>
<feature type="domain" description="EF-hand" evidence="5">
    <location>
        <begin position="80"/>
        <end position="115"/>
    </location>
</feature>
<dbReference type="PANTHER" id="PTHR23055">
    <property type="entry name" value="CALCIUM BINDING PROTEINS"/>
    <property type="match status" value="1"/>
</dbReference>
<proteinExistence type="inferred from homology"/>
<evidence type="ECO:0000256" key="4">
    <source>
        <dbReference type="ARBA" id="ARBA00022837"/>
    </source>
</evidence>
<keyword evidence="2" id="KW-0479">Metal-binding</keyword>
<feature type="domain" description="EF-hand" evidence="5">
    <location>
        <begin position="166"/>
        <end position="201"/>
    </location>
</feature>
<evidence type="ECO:0000256" key="2">
    <source>
        <dbReference type="ARBA" id="ARBA00022723"/>
    </source>
</evidence>
<dbReference type="SUPFAM" id="SSF47473">
    <property type="entry name" value="EF-hand"/>
    <property type="match status" value="1"/>
</dbReference>
<keyword evidence="6" id="KW-1185">Reference proteome</keyword>
<keyword evidence="3" id="KW-0677">Repeat</keyword>
<dbReference type="InterPro" id="IPR018247">
    <property type="entry name" value="EF_Hand_1_Ca_BS"/>
</dbReference>
<evidence type="ECO:0000313" key="7">
    <source>
        <dbReference type="WBParaSite" id="nRc.2.0.1.t34551-RA"/>
    </source>
</evidence>
<keyword evidence="4" id="KW-0106">Calcium</keyword>
<dbReference type="GO" id="GO:0005509">
    <property type="term" value="F:calcium ion binding"/>
    <property type="evidence" value="ECO:0007669"/>
    <property type="project" value="InterPro"/>
</dbReference>
<name>A0A915K770_ROMCU</name>
<comment type="similarity">
    <text evidence="1">Belongs to the recoverin family.</text>
</comment>
<dbReference type="InterPro" id="IPR011992">
    <property type="entry name" value="EF-hand-dom_pair"/>
</dbReference>
<organism evidence="6 7">
    <name type="scientific">Romanomermis culicivorax</name>
    <name type="common">Nematode worm</name>
    <dbReference type="NCBI Taxonomy" id="13658"/>
    <lineage>
        <taxon>Eukaryota</taxon>
        <taxon>Metazoa</taxon>
        <taxon>Ecdysozoa</taxon>
        <taxon>Nematoda</taxon>
        <taxon>Enoplea</taxon>
        <taxon>Dorylaimia</taxon>
        <taxon>Mermithida</taxon>
        <taxon>Mermithoidea</taxon>
        <taxon>Mermithidae</taxon>
        <taxon>Romanomermis</taxon>
    </lineage>
</organism>
<dbReference type="Proteomes" id="UP000887565">
    <property type="component" value="Unplaced"/>
</dbReference>
<dbReference type="PROSITE" id="PS00018">
    <property type="entry name" value="EF_HAND_1"/>
    <property type="match status" value="2"/>
</dbReference>
<dbReference type="OMA" id="QANEGRT"/>
<dbReference type="InterPro" id="IPR002048">
    <property type="entry name" value="EF_hand_dom"/>
</dbReference>
<reference evidence="7" key="1">
    <citation type="submission" date="2022-11" db="UniProtKB">
        <authorList>
            <consortium name="WormBaseParasite"/>
        </authorList>
    </citation>
    <scope>IDENTIFICATION</scope>
</reference>
<dbReference type="CDD" id="cd00051">
    <property type="entry name" value="EFh"/>
    <property type="match status" value="2"/>
</dbReference>
<dbReference type="WBParaSite" id="nRc.2.0.1.t34551-RA">
    <property type="protein sequence ID" value="nRc.2.0.1.t34551-RA"/>
    <property type="gene ID" value="nRc.2.0.1.g34551"/>
</dbReference>
<dbReference type="PRINTS" id="PR00450">
    <property type="entry name" value="RECOVERIN"/>
</dbReference>
<dbReference type="PANTHER" id="PTHR23055:SF167">
    <property type="entry name" value="EF-HAND DOMAIN-CONTAINING PROTEIN"/>
    <property type="match status" value="1"/>
</dbReference>
<accession>A0A915K770</accession>
<dbReference type="Gene3D" id="1.10.238.10">
    <property type="entry name" value="EF-hand"/>
    <property type="match status" value="1"/>
</dbReference>
<feature type="domain" description="EF-hand" evidence="5">
    <location>
        <begin position="116"/>
        <end position="151"/>
    </location>
</feature>
<dbReference type="Pfam" id="PF00036">
    <property type="entry name" value="EF-hand_1"/>
    <property type="match status" value="1"/>
</dbReference>
<dbReference type="Pfam" id="PF13499">
    <property type="entry name" value="EF-hand_7"/>
    <property type="match status" value="1"/>
</dbReference>
<protein>
    <submittedName>
        <fullName evidence="7">EF-hand domain-containing protein</fullName>
    </submittedName>
</protein>
<evidence type="ECO:0000313" key="6">
    <source>
        <dbReference type="Proteomes" id="UP000887565"/>
    </source>
</evidence>
<evidence type="ECO:0000256" key="3">
    <source>
        <dbReference type="ARBA" id="ARBA00022737"/>
    </source>
</evidence>
<dbReference type="PROSITE" id="PS50222">
    <property type="entry name" value="EF_HAND_2"/>
    <property type="match status" value="3"/>
</dbReference>
<sequence length="212" mass="24453">MADGKAGFMKMMSKKYEVEDLDVQIARHKPESLDMLCQSTNFSRKELQMMYRGFKQGCPTGIVSWNQFKEIYSEFFPQGDPGKYAKFVFQTFDTDGDGQINFEEFVNGISTLSRGDLNEKISWIFKLYDIHNQGQITRDELINVISAIYEMMGNSHVVSVESNQKLIAEHANYVFEKMDKDKDGIITKSEFLHTCLKDPSICQTLHIFDTTF</sequence>
<dbReference type="AlphaFoldDB" id="A0A915K770"/>
<evidence type="ECO:0000256" key="1">
    <source>
        <dbReference type="ARBA" id="ARBA00006049"/>
    </source>
</evidence>
<evidence type="ECO:0000259" key="5">
    <source>
        <dbReference type="PROSITE" id="PS50222"/>
    </source>
</evidence>